<keyword evidence="1" id="KW-0812">Transmembrane</keyword>
<keyword evidence="1" id="KW-1133">Transmembrane helix</keyword>
<sequence length="571" mass="66488">EPGWADTFSGKFAYKPARFSDLFDHLHFAKSSFSALGMRLRVTWLQMLGGAIVLIIFLCSSIQFLSFRQRRRHLSPNWKYSVGHYYIKTAESGEHLAAKEFKVDNETLQMIEKIHREQTFKRRPVKTIDAKTSFFDLVVPVTGASSNHFEEFQAHISIFAKLFPGIRVIFYDLGLTRSQVRFILKNLPFVQYRMFDSNEYPPHVSTLINYAWKPLIIQEILGEFDGAMWFDSSIKFKGNNTHEVLQRLARQRSGFMFFFLSFRQRRQHLSPNWKYSVGHYYIKKAESGENLAGKDFNVDDETFQKIEKIHREQTFKRRPVKTIDPKTSFFDLVVPVTGASSNHFEEFRKHISTFAKLFPGIRVIFYDLGLTRSQVKFILKNLPFVQYRKFDFNEYPPHVSNLVNYAWKPLIIQEILGEFDGAMWFDTSIKFKGTNTHEVLQRLARQRSGFLFFVGITGHSIIAATHPGMMEYIPIKTNDAVKDMFEANSMIVINTPEVQTHIMKWLVTCALEEDCIAPVGAKLYCGFNFPKDKFGGCHRYDQSLVNILVSNVYSSDTNRYVFRDFAEVERL</sequence>
<keyword evidence="3" id="KW-1185">Reference proteome</keyword>
<dbReference type="Pfam" id="PF07801">
    <property type="entry name" value="DUF1647"/>
    <property type="match status" value="2"/>
</dbReference>
<keyword evidence="1" id="KW-0472">Membrane</keyword>
<dbReference type="Proteomes" id="UP001159427">
    <property type="component" value="Unassembled WGS sequence"/>
</dbReference>
<proteinExistence type="predicted"/>
<dbReference type="PANTHER" id="PTHR31389">
    <property type="entry name" value="LD39211P"/>
    <property type="match status" value="1"/>
</dbReference>
<gene>
    <name evidence="2" type="ORF">PEVE_00008935</name>
</gene>
<evidence type="ECO:0000313" key="2">
    <source>
        <dbReference type="EMBL" id="CAH3020870.1"/>
    </source>
</evidence>
<reference evidence="2 3" key="1">
    <citation type="submission" date="2022-05" db="EMBL/GenBank/DDBJ databases">
        <authorList>
            <consortium name="Genoscope - CEA"/>
            <person name="William W."/>
        </authorList>
    </citation>
    <scope>NUCLEOTIDE SEQUENCE [LARGE SCALE GENOMIC DNA]</scope>
</reference>
<feature type="transmembrane region" description="Helical" evidence="1">
    <location>
        <begin position="44"/>
        <end position="65"/>
    </location>
</feature>
<protein>
    <submittedName>
        <fullName evidence="2">Uncharacterized protein</fullName>
    </submittedName>
</protein>
<dbReference type="EMBL" id="CALNXI010000161">
    <property type="protein sequence ID" value="CAH3020870.1"/>
    <property type="molecule type" value="Genomic_DNA"/>
</dbReference>
<dbReference type="InterPro" id="IPR012444">
    <property type="entry name" value="DUF1647"/>
</dbReference>
<comment type="caution">
    <text evidence="2">The sequence shown here is derived from an EMBL/GenBank/DDBJ whole genome shotgun (WGS) entry which is preliminary data.</text>
</comment>
<name>A0ABN8M065_9CNID</name>
<dbReference type="PANTHER" id="PTHR31389:SF4">
    <property type="entry name" value="LD39211P"/>
    <property type="match status" value="1"/>
</dbReference>
<feature type="transmembrane region" description="Helical" evidence="1">
    <location>
        <begin position="450"/>
        <end position="469"/>
    </location>
</feature>
<feature type="non-terminal residue" evidence="2">
    <location>
        <position position="1"/>
    </location>
</feature>
<evidence type="ECO:0000313" key="3">
    <source>
        <dbReference type="Proteomes" id="UP001159427"/>
    </source>
</evidence>
<organism evidence="2 3">
    <name type="scientific">Porites evermanni</name>
    <dbReference type="NCBI Taxonomy" id="104178"/>
    <lineage>
        <taxon>Eukaryota</taxon>
        <taxon>Metazoa</taxon>
        <taxon>Cnidaria</taxon>
        <taxon>Anthozoa</taxon>
        <taxon>Hexacorallia</taxon>
        <taxon>Scleractinia</taxon>
        <taxon>Fungiina</taxon>
        <taxon>Poritidae</taxon>
        <taxon>Porites</taxon>
    </lineage>
</organism>
<accession>A0ABN8M065</accession>
<evidence type="ECO:0000256" key="1">
    <source>
        <dbReference type="SAM" id="Phobius"/>
    </source>
</evidence>